<sequence>MASKLISTQQKQSWGSSRPQVVRHAVIGGKKGAAAPNDTKKKPASSGKGTAEAKSTAGANANGKLPSMREVQEKKRLERQEKLKAAKEKVLEQRRIKRQHQQERQEKLRKRQRWSLITFVLGLFVMLTALIALFPSTPMIIFSTLLMFSFFFLGIAYQRMVMQLLVIAMACVFITGAFYAIVSSI</sequence>
<keyword evidence="2" id="KW-0472">Membrane</keyword>
<gene>
    <name evidence="3" type="ORF">H9847_06165</name>
</gene>
<feature type="transmembrane region" description="Helical" evidence="2">
    <location>
        <begin position="114"/>
        <end position="134"/>
    </location>
</feature>
<reference evidence="3" key="2">
    <citation type="submission" date="2021-04" db="EMBL/GenBank/DDBJ databases">
        <authorList>
            <person name="Gilroy R."/>
        </authorList>
    </citation>
    <scope>NUCLEOTIDE SEQUENCE</scope>
    <source>
        <strain evidence="3">378</strain>
    </source>
</reference>
<organism evidence="3 4">
    <name type="scientific">Candidatus Anaerobiospirillum pullicola</name>
    <dbReference type="NCBI Taxonomy" id="2838451"/>
    <lineage>
        <taxon>Bacteria</taxon>
        <taxon>Pseudomonadati</taxon>
        <taxon>Pseudomonadota</taxon>
        <taxon>Gammaproteobacteria</taxon>
        <taxon>Aeromonadales</taxon>
        <taxon>Succinivibrionaceae</taxon>
        <taxon>Anaerobiospirillum</taxon>
    </lineage>
</organism>
<evidence type="ECO:0000256" key="1">
    <source>
        <dbReference type="SAM" id="MobiDB-lite"/>
    </source>
</evidence>
<evidence type="ECO:0000313" key="3">
    <source>
        <dbReference type="EMBL" id="MBU3844437.1"/>
    </source>
</evidence>
<feature type="region of interest" description="Disordered" evidence="1">
    <location>
        <begin position="1"/>
        <end position="74"/>
    </location>
</feature>
<proteinExistence type="predicted"/>
<feature type="compositionally biased region" description="Polar residues" evidence="1">
    <location>
        <begin position="1"/>
        <end position="19"/>
    </location>
</feature>
<feature type="transmembrane region" description="Helical" evidence="2">
    <location>
        <begin position="164"/>
        <end position="182"/>
    </location>
</feature>
<protein>
    <submittedName>
        <fullName evidence="3">SUR7/PalI family protein</fullName>
    </submittedName>
</protein>
<dbReference type="AlphaFoldDB" id="A0A948WZD5"/>
<keyword evidence="2" id="KW-1133">Transmembrane helix</keyword>
<keyword evidence="2" id="KW-0812">Transmembrane</keyword>
<evidence type="ECO:0000256" key="2">
    <source>
        <dbReference type="SAM" id="Phobius"/>
    </source>
</evidence>
<accession>A0A948WZD5</accession>
<comment type="caution">
    <text evidence="3">The sequence shown here is derived from an EMBL/GenBank/DDBJ whole genome shotgun (WGS) entry which is preliminary data.</text>
</comment>
<feature type="transmembrane region" description="Helical" evidence="2">
    <location>
        <begin position="140"/>
        <end position="157"/>
    </location>
</feature>
<dbReference type="Proteomes" id="UP000733611">
    <property type="component" value="Unassembled WGS sequence"/>
</dbReference>
<evidence type="ECO:0000313" key="4">
    <source>
        <dbReference type="Proteomes" id="UP000733611"/>
    </source>
</evidence>
<dbReference type="EMBL" id="JAHLFE010000122">
    <property type="protein sequence ID" value="MBU3844437.1"/>
    <property type="molecule type" value="Genomic_DNA"/>
</dbReference>
<name>A0A948WZD5_9GAMM</name>
<reference evidence="3" key="1">
    <citation type="journal article" date="2021" name="PeerJ">
        <title>Extensive microbial diversity within the chicken gut microbiome revealed by metagenomics and culture.</title>
        <authorList>
            <person name="Gilroy R."/>
            <person name="Ravi A."/>
            <person name="Getino M."/>
            <person name="Pursley I."/>
            <person name="Horton D.L."/>
            <person name="Alikhan N.F."/>
            <person name="Baker D."/>
            <person name="Gharbi K."/>
            <person name="Hall N."/>
            <person name="Watson M."/>
            <person name="Adriaenssens E.M."/>
            <person name="Foster-Nyarko E."/>
            <person name="Jarju S."/>
            <person name="Secka A."/>
            <person name="Antonio M."/>
            <person name="Oren A."/>
            <person name="Chaudhuri R.R."/>
            <person name="La Ragione R."/>
            <person name="Hildebrand F."/>
            <person name="Pallen M.J."/>
        </authorList>
    </citation>
    <scope>NUCLEOTIDE SEQUENCE</scope>
    <source>
        <strain evidence="3">378</strain>
    </source>
</reference>